<dbReference type="EMBL" id="JAQQWE010000001">
    <property type="protein sequence ID" value="KAK7967712.1"/>
    <property type="molecule type" value="Genomic_DNA"/>
</dbReference>
<gene>
    <name evidence="2" type="ORF">PG986_001989</name>
</gene>
<evidence type="ECO:0000256" key="1">
    <source>
        <dbReference type="SAM" id="SignalP"/>
    </source>
</evidence>
<evidence type="ECO:0008006" key="4">
    <source>
        <dbReference type="Google" id="ProtNLM"/>
    </source>
</evidence>
<proteinExistence type="predicted"/>
<feature type="chain" id="PRO_5045162026" description="Secreted protein" evidence="1">
    <location>
        <begin position="17"/>
        <end position="158"/>
    </location>
</feature>
<organism evidence="2 3">
    <name type="scientific">Apiospora aurea</name>
    <dbReference type="NCBI Taxonomy" id="335848"/>
    <lineage>
        <taxon>Eukaryota</taxon>
        <taxon>Fungi</taxon>
        <taxon>Dikarya</taxon>
        <taxon>Ascomycota</taxon>
        <taxon>Pezizomycotina</taxon>
        <taxon>Sordariomycetes</taxon>
        <taxon>Xylariomycetidae</taxon>
        <taxon>Amphisphaeriales</taxon>
        <taxon>Apiosporaceae</taxon>
        <taxon>Apiospora</taxon>
    </lineage>
</organism>
<sequence>MTLVLLCFCAIGNATAGVTPSEMRCCALDGNGAFGTVRPRWLLYRENLACSTPLVGTRAAAPSCGGMAQDAGGRPYSTRPDLCVLARLRQAIQSIDSRVKLAMISSRDRGIAVQTQSQGALRQNVTRVPGWVSPRAHVMCNLHGAQTAQNLKGCRTAR</sequence>
<keyword evidence="1" id="KW-0732">Signal</keyword>
<dbReference type="GeneID" id="92071273"/>
<protein>
    <recommendedName>
        <fullName evidence="4">Secreted protein</fullName>
    </recommendedName>
</protein>
<comment type="caution">
    <text evidence="2">The sequence shown here is derived from an EMBL/GenBank/DDBJ whole genome shotgun (WGS) entry which is preliminary data.</text>
</comment>
<reference evidence="2 3" key="1">
    <citation type="submission" date="2023-01" db="EMBL/GenBank/DDBJ databases">
        <title>Analysis of 21 Apiospora genomes using comparative genomics revels a genus with tremendous synthesis potential of carbohydrate active enzymes and secondary metabolites.</title>
        <authorList>
            <person name="Sorensen T."/>
        </authorList>
    </citation>
    <scope>NUCLEOTIDE SEQUENCE [LARGE SCALE GENOMIC DNA]</scope>
    <source>
        <strain evidence="2 3">CBS 24483</strain>
    </source>
</reference>
<name>A0ABR1QZ34_9PEZI</name>
<accession>A0ABR1QZ34</accession>
<keyword evidence="3" id="KW-1185">Reference proteome</keyword>
<feature type="signal peptide" evidence="1">
    <location>
        <begin position="1"/>
        <end position="16"/>
    </location>
</feature>
<dbReference type="RefSeq" id="XP_066707104.1">
    <property type="nucleotide sequence ID" value="XM_066838211.1"/>
</dbReference>
<evidence type="ECO:0000313" key="2">
    <source>
        <dbReference type="EMBL" id="KAK7967712.1"/>
    </source>
</evidence>
<evidence type="ECO:0000313" key="3">
    <source>
        <dbReference type="Proteomes" id="UP001391051"/>
    </source>
</evidence>
<dbReference type="Proteomes" id="UP001391051">
    <property type="component" value="Unassembled WGS sequence"/>
</dbReference>